<organism evidence="1 2">
    <name type="scientific">Chloropicon roscoffensis</name>
    <dbReference type="NCBI Taxonomy" id="1461544"/>
    <lineage>
        <taxon>Eukaryota</taxon>
        <taxon>Viridiplantae</taxon>
        <taxon>Chlorophyta</taxon>
        <taxon>Chloropicophyceae</taxon>
        <taxon>Chloropicales</taxon>
        <taxon>Chloropicaceae</taxon>
        <taxon>Chloropicon</taxon>
    </lineage>
</organism>
<reference evidence="1 2" key="1">
    <citation type="submission" date="2024-03" db="EMBL/GenBank/DDBJ databases">
        <title>Complete genome sequence of the green alga Chloropicon roscoffensis RCC1871.</title>
        <authorList>
            <person name="Lemieux C."/>
            <person name="Pombert J.-F."/>
            <person name="Otis C."/>
            <person name="Turmel M."/>
        </authorList>
    </citation>
    <scope>NUCLEOTIDE SEQUENCE [LARGE SCALE GENOMIC DNA]</scope>
    <source>
        <strain evidence="1 2">RCC1871</strain>
    </source>
</reference>
<keyword evidence="2" id="KW-1185">Reference proteome</keyword>
<dbReference type="AlphaFoldDB" id="A0AAX4PD67"/>
<evidence type="ECO:0000313" key="1">
    <source>
        <dbReference type="EMBL" id="WZN63885.1"/>
    </source>
</evidence>
<proteinExistence type="predicted"/>
<dbReference type="EMBL" id="CP151508">
    <property type="protein sequence ID" value="WZN63885.1"/>
    <property type="molecule type" value="Genomic_DNA"/>
</dbReference>
<accession>A0AAX4PD67</accession>
<protein>
    <submittedName>
        <fullName evidence="1">Uncharacterized protein</fullName>
    </submittedName>
</protein>
<gene>
    <name evidence="1" type="ORF">HKI87_08g54380</name>
</gene>
<name>A0AAX4PD67_9CHLO</name>
<evidence type="ECO:0000313" key="2">
    <source>
        <dbReference type="Proteomes" id="UP001472866"/>
    </source>
</evidence>
<sequence length="566" mass="62979">MSEPVWRERGAVGAVGAVMGGASDSEASDSGAKNEALWEAQDLERRTREVWIQTQRESRKELGERSHTRLVEATAESLHTLTSIRHRIEGETCKAARESYKHCIRYAIQASIWLQCELGRVGTPEESESFAGLFNKFLSRNRDSLDKTVLDATNLDTILEYVESFGLPARLFVPLVDNPDQYLDRSSHERALAGLELNLKLILTLMPVLRLKVDADGDEEPSAPPANAAAPKGPRRHDIRTLALYALQFCANDSWGWKPSWTNVDLSGLGAQILETLVYRELDQQSPPASLPVLAAAVARTFPSLHSVVVERYAKAAQELEARSAGYAGAEDGESAFELTRLLHVLHWLMLGMSYRSFVDDDYSLSEELFPAILHACNSSTQSLQYCGLRCLSLLIRSAPATVVKWRAHEIYGSLGKFLNHSETAMWAVGAPVVVEATVAIEGRDKDSERLLSLLESLVEQGETLTSAERYEELFRLMEVTVRSTGCRSCCFLGRILTVLGEGLERAEDQALGLARTLVEHAWPALILGPHDRRFQELIRRFKSAEDLDTVFRRGREAAAEAFRVI</sequence>
<dbReference type="Proteomes" id="UP001472866">
    <property type="component" value="Chromosome 08"/>
</dbReference>